<dbReference type="RefSeq" id="WP_072658899.1">
    <property type="nucleotide sequence ID" value="NZ_BDFD01000003.1"/>
</dbReference>
<evidence type="ECO:0000313" key="2">
    <source>
        <dbReference type="Proteomes" id="UP000231632"/>
    </source>
</evidence>
<proteinExistence type="predicted"/>
<name>A0A1L8CL89_9PROT</name>
<dbReference type="EMBL" id="BDFD01000003">
    <property type="protein sequence ID" value="GAV19655.1"/>
    <property type="molecule type" value="Genomic_DNA"/>
</dbReference>
<protein>
    <recommendedName>
        <fullName evidence="3">STAS/SEC14 domain-containing protein</fullName>
    </recommendedName>
</protein>
<reference evidence="1 2" key="1">
    <citation type="journal article" date="2017" name="Arch. Microbiol.">
        <title>Mariprofundus micogutta sp. nov., a novel iron-oxidizing zetaproteobacterium isolated from a deep-sea hydrothermal field at the Bayonnaise knoll of the Izu-Ogasawara arc, and a description of Mariprofundales ord. nov. and Zetaproteobacteria classis nov.</title>
        <authorList>
            <person name="Makita H."/>
            <person name="Tanaka E."/>
            <person name="Mitsunobu S."/>
            <person name="Miyazaki M."/>
            <person name="Nunoura T."/>
            <person name="Uematsu K."/>
            <person name="Takaki Y."/>
            <person name="Nishi S."/>
            <person name="Shimamura S."/>
            <person name="Takai K."/>
        </authorList>
    </citation>
    <scope>NUCLEOTIDE SEQUENCE [LARGE SCALE GENOMIC DNA]</scope>
    <source>
        <strain evidence="1 2">ET2</strain>
    </source>
</reference>
<dbReference type="OrthoDB" id="5295824at2"/>
<dbReference type="STRING" id="1921010.MMIC_P0605"/>
<evidence type="ECO:0008006" key="3">
    <source>
        <dbReference type="Google" id="ProtNLM"/>
    </source>
</evidence>
<gene>
    <name evidence="1" type="ORF">MMIC_P0605</name>
</gene>
<comment type="caution">
    <text evidence="1">The sequence shown here is derived from an EMBL/GenBank/DDBJ whole genome shotgun (WGS) entry which is preliminary data.</text>
</comment>
<sequence length="122" mass="14057">MAHSSIWETDGLYRKFSGDISGYEILQSNIELQGDARFKNIEYVINDFTDVTSHSVEVVHTEAYASTDQIVSHTKHRLKIALVVPQVEMLALAENYCELMKGQLFECDIFRSLEQARSWLER</sequence>
<evidence type="ECO:0000313" key="1">
    <source>
        <dbReference type="EMBL" id="GAV19655.1"/>
    </source>
</evidence>
<keyword evidence="2" id="KW-1185">Reference proteome</keyword>
<organism evidence="1 2">
    <name type="scientific">Mariprofundus micogutta</name>
    <dbReference type="NCBI Taxonomy" id="1921010"/>
    <lineage>
        <taxon>Bacteria</taxon>
        <taxon>Pseudomonadati</taxon>
        <taxon>Pseudomonadota</taxon>
        <taxon>Candidatius Mariprofundia</taxon>
        <taxon>Mariprofundales</taxon>
        <taxon>Mariprofundaceae</taxon>
        <taxon>Mariprofundus</taxon>
    </lineage>
</organism>
<accession>A0A1L8CL89</accession>
<dbReference type="AlphaFoldDB" id="A0A1L8CL89"/>
<dbReference type="Proteomes" id="UP000231632">
    <property type="component" value="Unassembled WGS sequence"/>
</dbReference>